<dbReference type="PATRIC" id="fig|1121022.4.peg.3026"/>
<feature type="domain" description="SnoaL-like" evidence="1">
    <location>
        <begin position="21"/>
        <end position="123"/>
    </location>
</feature>
<dbReference type="Pfam" id="PF12680">
    <property type="entry name" value="SnoaL_2"/>
    <property type="match status" value="1"/>
</dbReference>
<comment type="caution">
    <text evidence="2">The sequence shown here is derived from an EMBL/GenBank/DDBJ whole genome shotgun (WGS) entry which is preliminary data.</text>
</comment>
<organism evidence="2 3">
    <name type="scientific">Asticcacaulis benevestitus DSM 16100 = ATCC BAA-896</name>
    <dbReference type="NCBI Taxonomy" id="1121022"/>
    <lineage>
        <taxon>Bacteria</taxon>
        <taxon>Pseudomonadati</taxon>
        <taxon>Pseudomonadota</taxon>
        <taxon>Alphaproteobacteria</taxon>
        <taxon>Caulobacterales</taxon>
        <taxon>Caulobacteraceae</taxon>
        <taxon>Asticcacaulis</taxon>
    </lineage>
</organism>
<proteinExistence type="predicted"/>
<dbReference type="OrthoDB" id="8849037at2"/>
<sequence length="134" mass="15115">MTLTPAEINLAVVNAHMQGEASDPASIMNLYADGIVLEMPCRDMRLTDLKDIENNYRALFGAIKILSMQPLDRFATHDRVVDDCIVQFTVTGKGYAKLPYPVGAIIELRLLHVFHMRDGKIARENVFEAWKPIQ</sequence>
<gene>
    <name evidence="2" type="ORF">ABENE_14875</name>
</gene>
<dbReference type="STRING" id="1121022.GCA_000376105_02258"/>
<name>V4PLH7_9CAUL</name>
<evidence type="ECO:0000313" key="3">
    <source>
        <dbReference type="Proteomes" id="UP000017837"/>
    </source>
</evidence>
<dbReference type="eggNOG" id="ENOG503017W">
    <property type="taxonomic scope" value="Bacteria"/>
</dbReference>
<evidence type="ECO:0000259" key="1">
    <source>
        <dbReference type="Pfam" id="PF12680"/>
    </source>
</evidence>
<dbReference type="EMBL" id="AWGB01000032">
    <property type="protein sequence ID" value="ESQ89066.1"/>
    <property type="molecule type" value="Genomic_DNA"/>
</dbReference>
<dbReference type="InterPro" id="IPR037401">
    <property type="entry name" value="SnoaL-like"/>
</dbReference>
<accession>V4PLH7</accession>
<dbReference type="AlphaFoldDB" id="V4PLH7"/>
<reference evidence="2 3" key="1">
    <citation type="journal article" date="2014" name="Nature">
        <title>Sequential evolution of bacterial morphology by co-option of a developmental regulator.</title>
        <authorList>
            <person name="Jiang C."/>
            <person name="Brown P.J."/>
            <person name="Ducret A."/>
            <person name="Brun Y.V."/>
        </authorList>
    </citation>
    <scope>NUCLEOTIDE SEQUENCE [LARGE SCALE GENOMIC DNA]</scope>
    <source>
        <strain evidence="2 3">DSM 16100</strain>
    </source>
</reference>
<dbReference type="Proteomes" id="UP000017837">
    <property type="component" value="Unassembled WGS sequence"/>
</dbReference>
<dbReference type="RefSeq" id="WP_018081924.1">
    <property type="nucleotide sequence ID" value="NZ_AQWM01000009.1"/>
</dbReference>
<dbReference type="Gene3D" id="3.10.450.50">
    <property type="match status" value="1"/>
</dbReference>
<dbReference type="InterPro" id="IPR032710">
    <property type="entry name" value="NTF2-like_dom_sf"/>
</dbReference>
<protein>
    <recommendedName>
        <fullName evidence="1">SnoaL-like domain-containing protein</fullName>
    </recommendedName>
</protein>
<dbReference type="SUPFAM" id="SSF54427">
    <property type="entry name" value="NTF2-like"/>
    <property type="match status" value="1"/>
</dbReference>
<keyword evidence="3" id="KW-1185">Reference proteome</keyword>
<evidence type="ECO:0000313" key="2">
    <source>
        <dbReference type="EMBL" id="ESQ89066.1"/>
    </source>
</evidence>